<keyword evidence="2" id="KW-0808">Transferase</keyword>
<dbReference type="Pfam" id="PF13692">
    <property type="entry name" value="Glyco_trans_1_4"/>
    <property type="match status" value="1"/>
</dbReference>
<proteinExistence type="predicted"/>
<evidence type="ECO:0000313" key="3">
    <source>
        <dbReference type="Proteomes" id="UP001597371"/>
    </source>
</evidence>
<dbReference type="Proteomes" id="UP001597371">
    <property type="component" value="Unassembled WGS sequence"/>
</dbReference>
<comment type="caution">
    <text evidence="2">The sequence shown here is derived from an EMBL/GenBank/DDBJ whole genome shotgun (WGS) entry which is preliminary data.</text>
</comment>
<name>A0ABW5CJ21_9HYPH</name>
<dbReference type="Pfam" id="PF13579">
    <property type="entry name" value="Glyco_trans_4_4"/>
    <property type="match status" value="1"/>
</dbReference>
<dbReference type="EC" id="2.4.-.-" evidence="2"/>
<dbReference type="PANTHER" id="PTHR45947">
    <property type="entry name" value="SULFOQUINOVOSYL TRANSFERASE SQD2"/>
    <property type="match status" value="1"/>
</dbReference>
<dbReference type="EMBL" id="JBHUIJ010000005">
    <property type="protein sequence ID" value="MFD2236896.1"/>
    <property type="molecule type" value="Genomic_DNA"/>
</dbReference>
<evidence type="ECO:0000259" key="1">
    <source>
        <dbReference type="Pfam" id="PF13579"/>
    </source>
</evidence>
<gene>
    <name evidence="2" type="ORF">ACFSKQ_05380</name>
</gene>
<dbReference type="RefSeq" id="WP_209739599.1">
    <property type="nucleotide sequence ID" value="NZ_CP072611.1"/>
</dbReference>
<organism evidence="2 3">
    <name type="scientific">Aureimonas populi</name>
    <dbReference type="NCBI Taxonomy" id="1701758"/>
    <lineage>
        <taxon>Bacteria</taxon>
        <taxon>Pseudomonadati</taxon>
        <taxon>Pseudomonadota</taxon>
        <taxon>Alphaproteobacteria</taxon>
        <taxon>Hyphomicrobiales</taxon>
        <taxon>Aurantimonadaceae</taxon>
        <taxon>Aureimonas</taxon>
    </lineage>
</organism>
<accession>A0ABW5CJ21</accession>
<dbReference type="SUPFAM" id="SSF53756">
    <property type="entry name" value="UDP-Glycosyltransferase/glycogen phosphorylase"/>
    <property type="match status" value="1"/>
</dbReference>
<dbReference type="Gene3D" id="3.40.50.2000">
    <property type="entry name" value="Glycogen Phosphorylase B"/>
    <property type="match status" value="2"/>
</dbReference>
<protein>
    <submittedName>
        <fullName evidence="2">Glycosyltransferase family 4 protein</fullName>
        <ecNumber evidence="2">2.4.-.-</ecNumber>
    </submittedName>
</protein>
<sequence length="394" mass="41256">MRTALIAWDYPPAPSGLSTAAREIAESLAGQGCEVSVFTLDRSGVEAAGAVRVIGCGGEVRAGTALARLRLHGGAGHLAAPLAFRRAVLAEHARAPFAVVEATNWYAPAALLAGQGGFALVTRHSTPAAFSREAPATFRDRLDGWAADRLERRQARRSTALISNTADHGRRMAALYGPDRGRPHAVIGLSLPPAMLARAGGAPYPGEAGAVQILFVGRAEHRKGFDMLMEAAALLAEEAARGAIPEFGLTLVGVEPQDLPAGLPPAARARIEARGREPEAVLARRYEAAHIVAAPSRYESFGLVYQEAIAYGRPLVACALDASARQFVGDTGAGRMAGEASGQALAAAMRPLVVSDAERLAVREKALAAAGRFTRGTLGRETLALYEQALAQPR</sequence>
<keyword evidence="3" id="KW-1185">Reference proteome</keyword>
<reference evidence="3" key="1">
    <citation type="journal article" date="2019" name="Int. J. Syst. Evol. Microbiol.">
        <title>The Global Catalogue of Microorganisms (GCM) 10K type strain sequencing project: providing services to taxonomists for standard genome sequencing and annotation.</title>
        <authorList>
            <consortium name="The Broad Institute Genomics Platform"/>
            <consortium name="The Broad Institute Genome Sequencing Center for Infectious Disease"/>
            <person name="Wu L."/>
            <person name="Ma J."/>
        </authorList>
    </citation>
    <scope>NUCLEOTIDE SEQUENCE [LARGE SCALE GENOMIC DNA]</scope>
    <source>
        <strain evidence="3">ZS-35-S2</strain>
    </source>
</reference>
<evidence type="ECO:0000313" key="2">
    <source>
        <dbReference type="EMBL" id="MFD2236896.1"/>
    </source>
</evidence>
<dbReference type="InterPro" id="IPR028098">
    <property type="entry name" value="Glyco_trans_4-like_N"/>
</dbReference>
<dbReference type="CDD" id="cd03801">
    <property type="entry name" value="GT4_PimA-like"/>
    <property type="match status" value="1"/>
</dbReference>
<dbReference type="PANTHER" id="PTHR45947:SF3">
    <property type="entry name" value="SULFOQUINOVOSYL TRANSFERASE SQD2"/>
    <property type="match status" value="1"/>
</dbReference>
<feature type="domain" description="Glycosyltransferase subfamily 4-like N-terminal" evidence="1">
    <location>
        <begin position="16"/>
        <end position="184"/>
    </location>
</feature>
<dbReference type="GO" id="GO:0016757">
    <property type="term" value="F:glycosyltransferase activity"/>
    <property type="evidence" value="ECO:0007669"/>
    <property type="project" value="UniProtKB-KW"/>
</dbReference>
<dbReference type="InterPro" id="IPR050194">
    <property type="entry name" value="Glycosyltransferase_grp1"/>
</dbReference>
<keyword evidence="2" id="KW-0328">Glycosyltransferase</keyword>